<dbReference type="CDD" id="cd08518">
    <property type="entry name" value="PBP2_NikA_DppA_OppA_like_19"/>
    <property type="match status" value="1"/>
</dbReference>
<comment type="caution">
    <text evidence="6">The sequence shown here is derived from an EMBL/GenBank/DDBJ whole genome shotgun (WGS) entry which is preliminary data.</text>
</comment>
<dbReference type="EMBL" id="BAAAPE010000015">
    <property type="protein sequence ID" value="GAA2093248.1"/>
    <property type="molecule type" value="Genomic_DNA"/>
</dbReference>
<organism evidence="6 7">
    <name type="scientific">Streptomyces albiaxialis</name>
    <dbReference type="NCBI Taxonomy" id="329523"/>
    <lineage>
        <taxon>Bacteria</taxon>
        <taxon>Bacillati</taxon>
        <taxon>Actinomycetota</taxon>
        <taxon>Actinomycetes</taxon>
        <taxon>Kitasatosporales</taxon>
        <taxon>Streptomycetaceae</taxon>
        <taxon>Streptomyces</taxon>
    </lineage>
</organism>
<evidence type="ECO:0000313" key="7">
    <source>
        <dbReference type="Proteomes" id="UP001500016"/>
    </source>
</evidence>
<comment type="similarity">
    <text evidence="1">Belongs to the bacterial solute-binding protein 5 family.</text>
</comment>
<feature type="domain" description="Solute-binding protein family 5" evidence="5">
    <location>
        <begin position="79"/>
        <end position="447"/>
    </location>
</feature>
<dbReference type="PANTHER" id="PTHR30290">
    <property type="entry name" value="PERIPLASMIC BINDING COMPONENT OF ABC TRANSPORTER"/>
    <property type="match status" value="1"/>
</dbReference>
<evidence type="ECO:0000256" key="1">
    <source>
        <dbReference type="ARBA" id="ARBA00005695"/>
    </source>
</evidence>
<sequence length="539" mass="58479">MTARTVRTATATVMALAALAGVAACSAPGSDDGGSGGTDSVTVGVAQEPETLSPLLGYGREGNSKIFDGLLKHDAKMNLKPALATKLPEVSEDGKTYTYTLRDGVKFSDGKPFTADDVVFTYETILDKKTNNAYKDDFAALKSVRAEGKTAEGNEKVVFTLKYPYAAFAERTLQPIASKAVASKGDVNNGPYNTEPVGTGPYTLSSWRKGEKLSFKANPHYWGGKPKVKRFTVAVIEDDDVRATRLKSGDLDAAILPPNLAKPYENSGDGDGKKVIEATTADYRAVSLPSGNPVTGDKDIRRALDLAVDRGAMVKSILNGAGKPAYGPLAGDHPYFAKGTERKHDLAGAKKILDKAGWKPGKDGIREKDGERAAFKLWYFSGDKLRQDHALAYASDAKKAGIDIKVQAGSREVIQPKLKHDPMLLGNGFPPDPDFDMYPALHSSQIGSGWNNMAFFKSGAVDKALDEGRRSRDEKVRHKAYDKVQKELAKNPPYTFLTTIDHVYVIDDKWKGLTTQTEPHDHGIGAGPWWNVQDWQPKK</sequence>
<dbReference type="InterPro" id="IPR030678">
    <property type="entry name" value="Peptide/Ni-bd"/>
</dbReference>
<dbReference type="Gene3D" id="3.40.190.10">
    <property type="entry name" value="Periplasmic binding protein-like II"/>
    <property type="match status" value="1"/>
</dbReference>
<dbReference type="InterPro" id="IPR039424">
    <property type="entry name" value="SBP_5"/>
</dbReference>
<dbReference type="Proteomes" id="UP001500016">
    <property type="component" value="Unassembled WGS sequence"/>
</dbReference>
<reference evidence="6 7" key="1">
    <citation type="journal article" date="2019" name="Int. J. Syst. Evol. Microbiol.">
        <title>The Global Catalogue of Microorganisms (GCM) 10K type strain sequencing project: providing services to taxonomists for standard genome sequencing and annotation.</title>
        <authorList>
            <consortium name="The Broad Institute Genomics Platform"/>
            <consortium name="The Broad Institute Genome Sequencing Center for Infectious Disease"/>
            <person name="Wu L."/>
            <person name="Ma J."/>
        </authorList>
    </citation>
    <scope>NUCLEOTIDE SEQUENCE [LARGE SCALE GENOMIC DNA]</scope>
    <source>
        <strain evidence="6 7">JCM 15478</strain>
    </source>
</reference>
<dbReference type="RefSeq" id="WP_344532566.1">
    <property type="nucleotide sequence ID" value="NZ_BAAAPE010000015.1"/>
</dbReference>
<evidence type="ECO:0000313" key="6">
    <source>
        <dbReference type="EMBL" id="GAA2093248.1"/>
    </source>
</evidence>
<evidence type="ECO:0000256" key="4">
    <source>
        <dbReference type="SAM" id="SignalP"/>
    </source>
</evidence>
<dbReference type="PANTHER" id="PTHR30290:SF9">
    <property type="entry name" value="OLIGOPEPTIDE-BINDING PROTEIN APPA"/>
    <property type="match status" value="1"/>
</dbReference>
<accession>A0ABN2WL26</accession>
<keyword evidence="7" id="KW-1185">Reference proteome</keyword>
<dbReference type="InterPro" id="IPR000914">
    <property type="entry name" value="SBP_5_dom"/>
</dbReference>
<dbReference type="SUPFAM" id="SSF53850">
    <property type="entry name" value="Periplasmic binding protein-like II"/>
    <property type="match status" value="1"/>
</dbReference>
<dbReference type="Pfam" id="PF00496">
    <property type="entry name" value="SBP_bac_5"/>
    <property type="match status" value="1"/>
</dbReference>
<keyword evidence="3 4" id="KW-0732">Signal</keyword>
<dbReference type="PIRSF" id="PIRSF002741">
    <property type="entry name" value="MppA"/>
    <property type="match status" value="1"/>
</dbReference>
<evidence type="ECO:0000259" key="5">
    <source>
        <dbReference type="Pfam" id="PF00496"/>
    </source>
</evidence>
<protein>
    <submittedName>
        <fullName evidence="6">ABC transporter substrate-binding protein</fullName>
    </submittedName>
</protein>
<evidence type="ECO:0000256" key="3">
    <source>
        <dbReference type="ARBA" id="ARBA00022729"/>
    </source>
</evidence>
<gene>
    <name evidence="6" type="ORF">GCM10009801_60270</name>
</gene>
<keyword evidence="2" id="KW-0813">Transport</keyword>
<evidence type="ECO:0000256" key="2">
    <source>
        <dbReference type="ARBA" id="ARBA00022448"/>
    </source>
</evidence>
<proteinExistence type="inferred from homology"/>
<feature type="chain" id="PRO_5046333829" evidence="4">
    <location>
        <begin position="21"/>
        <end position="539"/>
    </location>
</feature>
<feature type="signal peptide" evidence="4">
    <location>
        <begin position="1"/>
        <end position="20"/>
    </location>
</feature>
<dbReference type="Gene3D" id="3.10.105.10">
    <property type="entry name" value="Dipeptide-binding Protein, Domain 3"/>
    <property type="match status" value="1"/>
</dbReference>
<name>A0ABN2WL26_9ACTN</name>
<dbReference type="Gene3D" id="3.90.76.10">
    <property type="entry name" value="Dipeptide-binding Protein, Domain 1"/>
    <property type="match status" value="1"/>
</dbReference>
<dbReference type="PROSITE" id="PS51257">
    <property type="entry name" value="PROKAR_LIPOPROTEIN"/>
    <property type="match status" value="1"/>
</dbReference>